<sequence length="37" mass="4259">MGIRRLETDGVFTRGYLQLALFIIVKQSWGNIDVYGK</sequence>
<reference evidence="2" key="1">
    <citation type="submission" date="2012-06" db="EMBL/GenBank/DDBJ databases">
        <title>The complete genome of Belliella baltica DSM 15883.</title>
        <authorList>
            <person name="Lucas S."/>
            <person name="Copeland A."/>
            <person name="Lapidus A."/>
            <person name="Goodwin L."/>
            <person name="Pitluck S."/>
            <person name="Peters L."/>
            <person name="Mikhailova N."/>
            <person name="Davenport K."/>
            <person name="Kyrpides N."/>
            <person name="Mavromatis K."/>
            <person name="Pagani I."/>
            <person name="Ivanova N."/>
            <person name="Ovchinnikova G."/>
            <person name="Zeytun A."/>
            <person name="Detter J.C."/>
            <person name="Han C."/>
            <person name="Land M."/>
            <person name="Hauser L."/>
            <person name="Markowitz V."/>
            <person name="Cheng J.-F."/>
            <person name="Hugenholtz P."/>
            <person name="Woyke T."/>
            <person name="Wu D."/>
            <person name="Tindall B."/>
            <person name="Pomrenke H."/>
            <person name="Brambilla E."/>
            <person name="Klenk H.-P."/>
            <person name="Eisen J.A."/>
        </authorList>
    </citation>
    <scope>NUCLEOTIDE SEQUENCE [LARGE SCALE GENOMIC DNA]</scope>
    <source>
        <strain evidence="2">DSM 15883 / CIP 108006 / LMG 21964 / BA134</strain>
    </source>
</reference>
<keyword evidence="2" id="KW-1185">Reference proteome</keyword>
<organism evidence="1 2">
    <name type="scientific">Belliella baltica (strain DSM 15883 / CIP 108006 / LMG 21964 / BA134)</name>
    <dbReference type="NCBI Taxonomy" id="866536"/>
    <lineage>
        <taxon>Bacteria</taxon>
        <taxon>Pseudomonadati</taxon>
        <taxon>Bacteroidota</taxon>
        <taxon>Cytophagia</taxon>
        <taxon>Cytophagales</taxon>
        <taxon>Cyclobacteriaceae</taxon>
        <taxon>Belliella</taxon>
    </lineage>
</organism>
<dbReference type="STRING" id="866536.Belba_3244"/>
<evidence type="ECO:0000313" key="1">
    <source>
        <dbReference type="EMBL" id="AFL85754.1"/>
    </source>
</evidence>
<dbReference type="HOGENOM" id="CLU_3340671_0_0_10"/>
<name>I3Z936_BELBD</name>
<dbReference type="Proteomes" id="UP000006050">
    <property type="component" value="Chromosome"/>
</dbReference>
<protein>
    <submittedName>
        <fullName evidence="1">Uncharacterized protein</fullName>
    </submittedName>
</protein>
<evidence type="ECO:0000313" key="2">
    <source>
        <dbReference type="Proteomes" id="UP000006050"/>
    </source>
</evidence>
<dbReference type="EMBL" id="CP003281">
    <property type="protein sequence ID" value="AFL85754.1"/>
    <property type="molecule type" value="Genomic_DNA"/>
</dbReference>
<dbReference type="KEGG" id="bbd:Belba_3244"/>
<gene>
    <name evidence="1" type="ordered locus">Belba_3244</name>
</gene>
<proteinExistence type="predicted"/>
<dbReference type="AlphaFoldDB" id="I3Z936"/>
<accession>I3Z936</accession>